<protein>
    <submittedName>
        <fullName evidence="2">Uncharacterized protein</fullName>
    </submittedName>
</protein>
<feature type="compositionally biased region" description="Basic and acidic residues" evidence="1">
    <location>
        <begin position="68"/>
        <end position="78"/>
    </location>
</feature>
<sequence length="362" mass="40725">MEHMDGSLVGGKRRDGELDASGAFSTGNGGYEGEEEEVEEVAGEGRVEDILGQSEKQGQGYARMQQAGRKDEVDHQEYYQDEEDAELDDEDDDDDDERTVEYELDRPTDQLALDLPEDGLSKGDPRMTQPNTYESVAKRYSRWIEERGLPKCDHKTNRREGSVLCPPCRAQLKKYIAKRCGEFGCPRSCARGILSDTCNVYLSKAINAVAKGPNAPPVKRRSKLIENGVSSTEPKRLRPSALRQHPPLRTEAVQGSPQEVVPAEEPRPQRPKAIQVERQEDKVVVVERRGEARPSPTPVSQPWRDVGIDRFRLLPAKLVAVSKEFCEMRARFDSLCDELATARMELQFALELTASRAPDWRE</sequence>
<gene>
    <name evidence="2" type="ORF">CCAE0312_LOCUS1173</name>
</gene>
<name>A0A7S1T6W7_9RHOD</name>
<dbReference type="EMBL" id="HBGH01002183">
    <property type="protein sequence ID" value="CAD9225400.1"/>
    <property type="molecule type" value="Transcribed_RNA"/>
</dbReference>
<dbReference type="AlphaFoldDB" id="A0A7S1T6W7"/>
<accession>A0A7S1T6W7</accession>
<evidence type="ECO:0000256" key="1">
    <source>
        <dbReference type="SAM" id="MobiDB-lite"/>
    </source>
</evidence>
<evidence type="ECO:0000313" key="2">
    <source>
        <dbReference type="EMBL" id="CAD9225400.1"/>
    </source>
</evidence>
<proteinExistence type="predicted"/>
<feature type="region of interest" description="Disordered" evidence="1">
    <location>
        <begin position="226"/>
        <end position="272"/>
    </location>
</feature>
<feature type="compositionally biased region" description="Acidic residues" evidence="1">
    <location>
        <begin position="32"/>
        <end position="42"/>
    </location>
</feature>
<feature type="region of interest" description="Disordered" evidence="1">
    <location>
        <begin position="1"/>
        <end position="108"/>
    </location>
</feature>
<reference evidence="2" key="1">
    <citation type="submission" date="2021-01" db="EMBL/GenBank/DDBJ databases">
        <authorList>
            <person name="Corre E."/>
            <person name="Pelletier E."/>
            <person name="Niang G."/>
            <person name="Scheremetjew M."/>
            <person name="Finn R."/>
            <person name="Kale V."/>
            <person name="Holt S."/>
            <person name="Cochrane G."/>
            <person name="Meng A."/>
            <person name="Brown T."/>
            <person name="Cohen L."/>
        </authorList>
    </citation>
    <scope>NUCLEOTIDE SEQUENCE</scope>
    <source>
        <strain evidence="2">SAG 36.94</strain>
    </source>
</reference>
<feature type="compositionally biased region" description="Basic and acidic residues" evidence="1">
    <location>
        <begin position="99"/>
        <end position="108"/>
    </location>
</feature>
<feature type="compositionally biased region" description="Acidic residues" evidence="1">
    <location>
        <begin position="79"/>
        <end position="98"/>
    </location>
</feature>
<organism evidence="2">
    <name type="scientific">Compsopogon caeruleus</name>
    <dbReference type="NCBI Taxonomy" id="31354"/>
    <lineage>
        <taxon>Eukaryota</taxon>
        <taxon>Rhodophyta</taxon>
        <taxon>Compsopogonophyceae</taxon>
        <taxon>Compsopogonales</taxon>
        <taxon>Compsopogonaceae</taxon>
        <taxon>Compsopogon</taxon>
    </lineage>
</organism>